<dbReference type="STRING" id="45354.A0A1L0BD42"/>
<feature type="domain" description="FMP27/BLTP2/Hobbit GFWDK motif-containing RBG unit" evidence="3">
    <location>
        <begin position="1233"/>
        <end position="1391"/>
    </location>
</feature>
<accession>A0A1L0BD42</accession>
<proteinExistence type="predicted"/>
<evidence type="ECO:0000259" key="3">
    <source>
        <dbReference type="SMART" id="SM01214"/>
    </source>
</evidence>
<dbReference type="SMART" id="SM01214">
    <property type="entry name" value="Fmp27_GFWDK"/>
    <property type="match status" value="1"/>
</dbReference>
<keyword evidence="2" id="KW-0472">Membrane</keyword>
<dbReference type="SMART" id="SM01216">
    <property type="entry name" value="Fmp27_WPPW"/>
    <property type="match status" value="1"/>
</dbReference>
<keyword evidence="2" id="KW-0812">Transmembrane</keyword>
<dbReference type="InterPro" id="IPR045167">
    <property type="entry name" value="Hobbit"/>
</dbReference>
<evidence type="ECO:0000256" key="1">
    <source>
        <dbReference type="SAM" id="MobiDB-lite"/>
    </source>
</evidence>
<protein>
    <submittedName>
        <fullName evidence="6">CIC11C00000001778</fullName>
    </submittedName>
</protein>
<dbReference type="InterPro" id="IPR019441">
    <property type="entry name" value="FMP27/BLTP2/Hobbit_GFWDK_RBG"/>
</dbReference>
<dbReference type="Pfam" id="PF10344">
    <property type="entry name" value="Hobbit"/>
    <property type="match status" value="1"/>
</dbReference>
<evidence type="ECO:0000256" key="2">
    <source>
        <dbReference type="SAM" id="Phobius"/>
    </source>
</evidence>
<sequence>MTSCCLQSTPYKQGCGQSRHIENTCIPASRSVKDIQTIVKPNKKRNTVVSLPRHMHISHLILLLIVAWKLFWWVVYGLFGVHLGYITINNGFLFNSIEWSTRRFRITARSVRLRLWGNSKKCIITNLDVVLHNHHSKKQRHSSTSESPSSLSIYPKNWAGKLLFRWVAKMFPTIDLDVRTLTLNHQKATLDIDSFRVQVEKRNTTHEKSAYYYSCLLAIKQLEGVASVLTTRLPFSLGQFSVLTSLSIQTKTGQLGDISCQIHLDSLKVDVFGLIKLLLALSPRKKQHHHSISDIEGQLESLTNFHNEFFTSFLEFSITVANSEVDGIPLFSASDECSLTEFLEKDKPDSSLRLSVNSVSCNLARVEGNAAGFDVLFDNSNDHPFELTSSALLLKLSFVTRHFHHESELTVTDVDEFFNFPNCTFTFKSNVTDNLARGNGFKNCVMELFLTGSSPMLDVDVDQFALLAYNYVVVKKIMKLRKIKQSQPEAFTTHLDPELSGSETDDDTRIADSIPGTPDTRQPEGKVTRFAQIIDRSVALLNEFYPKIDFKFTVEQPRAVLRNRIDKTTQILMLSFATFSFHALSTELDDYVGKIHFLHPCMTFSERYETANGNRHYQEEFFGLSHMRLKIEVMKNLKFKVALGVSGGFISLAKPDVLNGINSLIKICTKVVNHQMKNGLINIHYDAEIVRERDFNPLRSRNRKQNMEDITMDSVFSALPDWFVELELHASNMNVKLGSASPLLPPDLISKLSESKDRRVNDTKNALNFSIDEFKWNLLSANANETSSTPSNASLDTLSGEKSKQTFWKVLTSARDVSLCLIENGNKSSPVLNFPSIYSSLSAAIVDNKPKVILDFDIDEILGLIDRHRIFAMIGLIYLLKVTIIEPLQILKEKIKRSTATLRLQEDERKEASMQQYLLFDFSVQRFNYVAALSNDFKIRLQLYSFATEISQGVINVTNGFARLLADSPIINGYWNRMICLDSLNVKINDPSESHKIVFYTPSLRIIQPHRFVVYKLFDNLGVFIKVAKHLVMLLKSEKKNDIVFPKESPPLKIPHMRVRAAKLMYTVEDDPFEADLNMIYQLGLVEQRKRLEIMDLFEERCSNVNFEDDDYQEKLTIAQKTIETLWIRKVKVYKSKLAEEIINNKEFLFGAELKIPEGENQRVSAYYKHAPLLRTVMTGFDLDLSSPHFSLEKLPDFIYDYGQKVPKDTRYNMIIPTHVNLTLDEMRMHMRDYPLPLLYLPKSNDHKGKGKALVMKGHLIISEALVQDKEHLRRLEVPLSNVSDNTGSKNTYDKLVIEKSMSTVKLYTNLDILFDSKAAARFVWGQSYQFAIQQIMLNWDQFSKPPVDPSRKLGFWDKMRLVLHGKCKMKTGKHSSIEVAIKGGRDPYDLFNTSSGFVLAFEDHVQWNTNEDENSLNFFNILSRKVSWYIPNYMNGPLVCWCRESSKPTLFSANDKMITSCHAYYLDGPQVSPADMINMDTSVMEKGVVELSGGVNFVVGFLLQRLVLDDEVTEKGKPHWEIELCNPEYTKEGHDSYKGFRSDRLHMAISLVANSESSYNTIHLSRGAFNQFFAWWTLFHGNMMLPVRKGKIFLEAKETTKFSEHLYTIKYLFNLKNLFLSHIQTGQELDDSEEFSESVGLRAKIDSFLVDLHQRKEPRIDEHEDLSRQKKILKMNFNRGEVSLTKIDLRTILTKFKKNLYNLNDSGFDEKCKFTIFDNDYQWFDSHDFDDAFAPTSKGVKTKVEVLPLMYSEKFSYIRDTSSNSEDVDWGHEKTHDCTLNQTDIFSTQIGIFRKRLADLEDGLHRSETNKTESSVISQRIDTLNKNIKISESQRKRLGRKDSIATVSTYREHFQNRFVLISMFLKWNEKVRNLFMKYIHFVQLNGNLKKYLSYEFMSMLEKLVKNNDTREDDLLSLSSSVSGTHRSLEQLKGQLNKFQSSQERLDNFDEIIRSVNESEMFKEDFKVEIVSPQIQLGSEMEKNSVVLITAPILEAKILSIINKENNLSVSPKELEDRYGFLLHDACVMVLDKQGLQSRDALLEKHPYGTTSNWPPFLGIEVCKDNTLAPAKDILIERMSLMITYDQVKALGSKIDQIEGNPDTSSRVDDEENGDDNVNRFRVDCPDLTIHCTSKQYFTLYVTLLSLLLYSEPMSVHLRDKLSKLKFSINFQDFSAMHGHLLGLRRYLEGTRKVLNNYNFRQTSNMDNETLNEYLLLHSEEQNISTEIVLILQTLFSGDVFTDSSAQAMEEWRIAADCIVLHMLTDKREPILDLKIDRGVCKRIIKEDGSNDNRIEIKNIEGINKLKNAYYDKFLETISPKDEDSIAVQWSMNRPVGGIRIMESFEISSEPLDVKIDEETGRSLMKFIFHTDEDNGLLVDVSAMKEVEEAVRERDEIDGNVDESEHEDRSDSDKDSNKEGLENSELDVPRQGRSKGDNSSHSREVHFRNRSQSSSGRHLGKKASTKNLSLNSGSDTTTDFDDNVTEMLQRSKQYLTIVSMTCHSFQLMISLRMKKGFMRWLNVTNFKISLPEWTIERQVTSMLDIAKIFKKMIINALLLHSTLLIKNKLSSRATNARQSLTRKS</sequence>
<name>A0A1L0BD42_9ASCO</name>
<feature type="region of interest" description="Disordered" evidence="1">
    <location>
        <begin position="493"/>
        <end position="523"/>
    </location>
</feature>
<dbReference type="PANTHER" id="PTHR15678:SF15">
    <property type="entry name" value="PROTEIN FMP27, MITOCHONDRIAL"/>
    <property type="match status" value="1"/>
</dbReference>
<dbReference type="InterPro" id="IPR019415">
    <property type="entry name" value="FMP27_SW_RBG"/>
</dbReference>
<dbReference type="PANTHER" id="PTHR15678">
    <property type="entry name" value="ANTIGEN MLAA-22-RELATED"/>
    <property type="match status" value="1"/>
</dbReference>
<evidence type="ECO:0000259" key="5">
    <source>
        <dbReference type="SMART" id="SM01216"/>
    </source>
</evidence>
<feature type="domain" description="FMP27 SW motif-containing RBG unit" evidence="4">
    <location>
        <begin position="1114"/>
        <end position="1215"/>
    </location>
</feature>
<evidence type="ECO:0000313" key="7">
    <source>
        <dbReference type="Proteomes" id="UP000182334"/>
    </source>
</evidence>
<dbReference type="InterPro" id="IPR019449">
    <property type="entry name" value="FMP27_WPPW_RBG"/>
</dbReference>
<feature type="compositionally biased region" description="Basic and acidic residues" evidence="1">
    <location>
        <begin position="2406"/>
        <end position="2447"/>
    </location>
</feature>
<organism evidence="6 7">
    <name type="scientific">Sungouiella intermedia</name>
    <dbReference type="NCBI Taxonomy" id="45354"/>
    <lineage>
        <taxon>Eukaryota</taxon>
        <taxon>Fungi</taxon>
        <taxon>Dikarya</taxon>
        <taxon>Ascomycota</taxon>
        <taxon>Saccharomycotina</taxon>
        <taxon>Pichiomycetes</taxon>
        <taxon>Metschnikowiaceae</taxon>
        <taxon>Sungouiella</taxon>
    </lineage>
</organism>
<feature type="compositionally biased region" description="Polar residues" evidence="1">
    <location>
        <begin position="2465"/>
        <end position="2477"/>
    </location>
</feature>
<dbReference type="Proteomes" id="UP000182334">
    <property type="component" value="Chromosome I"/>
</dbReference>
<dbReference type="EMBL" id="LT635756">
    <property type="protein sequence ID" value="SGZ47902.1"/>
    <property type="molecule type" value="Genomic_DNA"/>
</dbReference>
<feature type="transmembrane region" description="Helical" evidence="2">
    <location>
        <begin position="60"/>
        <end position="85"/>
    </location>
</feature>
<feature type="region of interest" description="Disordered" evidence="1">
    <location>
        <begin position="2390"/>
        <end position="2480"/>
    </location>
</feature>
<feature type="domain" description="FMP27 WPPW motif-containing RBG unit" evidence="5">
    <location>
        <begin position="1641"/>
        <end position="2063"/>
    </location>
</feature>
<keyword evidence="2" id="KW-1133">Transmembrane helix</keyword>
<dbReference type="OrthoDB" id="1562405at2759"/>
<reference evidence="6 7" key="1">
    <citation type="submission" date="2016-10" db="EMBL/GenBank/DDBJ databases">
        <authorList>
            <person name="de Groot N.N."/>
        </authorList>
    </citation>
    <scope>NUCLEOTIDE SEQUENCE [LARGE SCALE GENOMIC DNA]</scope>
    <source>
        <strain evidence="6 7">CBS 141442</strain>
    </source>
</reference>
<evidence type="ECO:0000259" key="4">
    <source>
        <dbReference type="SMART" id="SM01215"/>
    </source>
</evidence>
<keyword evidence="7" id="KW-1185">Reference proteome</keyword>
<dbReference type="SMART" id="SM01215">
    <property type="entry name" value="Fmp27_SW"/>
    <property type="match status" value="1"/>
</dbReference>
<gene>
    <name evidence="6" type="ORF">SAMEA4029010_CIC11G00000001778</name>
</gene>
<evidence type="ECO:0000313" key="6">
    <source>
        <dbReference type="EMBL" id="SGZ47902.1"/>
    </source>
</evidence>